<dbReference type="InterPro" id="IPR009061">
    <property type="entry name" value="DNA-bd_dom_put_sf"/>
</dbReference>
<dbReference type="PANTHER" id="PTHR30204:SF93">
    <property type="entry name" value="HTH MERR-TYPE DOMAIN-CONTAINING PROTEIN"/>
    <property type="match status" value="1"/>
</dbReference>
<keyword evidence="1" id="KW-0238">DNA-binding</keyword>
<dbReference type="AlphaFoldDB" id="A0A7K0DT79"/>
<dbReference type="PANTHER" id="PTHR30204">
    <property type="entry name" value="REDOX-CYCLING DRUG-SENSING TRANSCRIPTIONAL ACTIVATOR SOXR"/>
    <property type="match status" value="1"/>
</dbReference>
<dbReference type="PROSITE" id="PS50937">
    <property type="entry name" value="HTH_MERR_2"/>
    <property type="match status" value="1"/>
</dbReference>
<dbReference type="EMBL" id="WEGI01000010">
    <property type="protein sequence ID" value="MQY28936.1"/>
    <property type="molecule type" value="Genomic_DNA"/>
</dbReference>
<dbReference type="SUPFAM" id="SSF46955">
    <property type="entry name" value="Putative DNA-binding domain"/>
    <property type="match status" value="1"/>
</dbReference>
<dbReference type="InterPro" id="IPR047057">
    <property type="entry name" value="MerR_fam"/>
</dbReference>
<organism evidence="3 4">
    <name type="scientific">Nocardia aurantia</name>
    <dbReference type="NCBI Taxonomy" id="2585199"/>
    <lineage>
        <taxon>Bacteria</taxon>
        <taxon>Bacillati</taxon>
        <taxon>Actinomycetota</taxon>
        <taxon>Actinomycetes</taxon>
        <taxon>Mycobacteriales</taxon>
        <taxon>Nocardiaceae</taxon>
        <taxon>Nocardia</taxon>
    </lineage>
</organism>
<dbReference type="OrthoDB" id="3830374at2"/>
<keyword evidence="4" id="KW-1185">Reference proteome</keyword>
<dbReference type="Gene3D" id="1.10.1660.10">
    <property type="match status" value="1"/>
</dbReference>
<dbReference type="GO" id="GO:0003700">
    <property type="term" value="F:DNA-binding transcription factor activity"/>
    <property type="evidence" value="ECO:0007669"/>
    <property type="project" value="InterPro"/>
</dbReference>
<dbReference type="Proteomes" id="UP000431401">
    <property type="component" value="Unassembled WGS sequence"/>
</dbReference>
<evidence type="ECO:0000313" key="4">
    <source>
        <dbReference type="Proteomes" id="UP000431401"/>
    </source>
</evidence>
<name>A0A7K0DT79_9NOCA</name>
<comment type="caution">
    <text evidence="3">The sequence shown here is derived from an EMBL/GenBank/DDBJ whole genome shotgun (WGS) entry which is preliminary data.</text>
</comment>
<accession>A0A7K0DT79</accession>
<dbReference type="RefSeq" id="WP_153345396.1">
    <property type="nucleotide sequence ID" value="NZ_WEGI01000010.1"/>
</dbReference>
<reference evidence="3 4" key="1">
    <citation type="submission" date="2019-10" db="EMBL/GenBank/DDBJ databases">
        <title>Nocardia macrotermitis sp. nov. and Nocardia aurantia sp. nov., isolated from the gut of fungus growing-termite Macrotermes natalensis.</title>
        <authorList>
            <person name="Benndorf R."/>
            <person name="Schwitalla J."/>
            <person name="Martin K."/>
            <person name="De Beer W."/>
            <person name="Kaster A.-K."/>
            <person name="Vollmers J."/>
            <person name="Poulsen M."/>
            <person name="Beemelmanns C."/>
        </authorList>
    </citation>
    <scope>NUCLEOTIDE SEQUENCE [LARGE SCALE GENOMIC DNA]</scope>
    <source>
        <strain evidence="3 4">RB56</strain>
    </source>
</reference>
<evidence type="ECO:0000313" key="3">
    <source>
        <dbReference type="EMBL" id="MQY28936.1"/>
    </source>
</evidence>
<protein>
    <recommendedName>
        <fullName evidence="2">HTH merR-type domain-containing protein</fullName>
    </recommendedName>
</protein>
<proteinExistence type="predicted"/>
<evidence type="ECO:0000256" key="1">
    <source>
        <dbReference type="ARBA" id="ARBA00023125"/>
    </source>
</evidence>
<evidence type="ECO:0000259" key="2">
    <source>
        <dbReference type="PROSITE" id="PS50937"/>
    </source>
</evidence>
<gene>
    <name evidence="3" type="ORF">NRB56_45250</name>
</gene>
<sequence>MSVEDELTIAELAEQAGMTVRTLRDYHERGLLPPAKMKGRTGFYSAEHLDRVRIVTRLLDRGITLNGVRSLLEAWDRGEDLADILGVSVATTPPPPGTVSATATIPAAELAERFRSVPDGLAAAVAAGLYEPIDEISYRPGDPALIELFDQLVADGVPIDRALDEIEMLRTDCDHIARQFTDLFARTAIRAYRRSGRTERDIDKLAGELAVARTRPSAVATGLIDRMVDRYLRSAVSRDLPGVLPD</sequence>
<feature type="domain" description="HTH merR-type" evidence="2">
    <location>
        <begin position="6"/>
        <end position="74"/>
    </location>
</feature>
<dbReference type="SMART" id="SM00422">
    <property type="entry name" value="HTH_MERR"/>
    <property type="match status" value="1"/>
</dbReference>
<dbReference type="InterPro" id="IPR000551">
    <property type="entry name" value="MerR-type_HTH_dom"/>
</dbReference>
<dbReference type="Pfam" id="PF13411">
    <property type="entry name" value="MerR_1"/>
    <property type="match status" value="1"/>
</dbReference>
<dbReference type="GO" id="GO:0003677">
    <property type="term" value="F:DNA binding"/>
    <property type="evidence" value="ECO:0007669"/>
    <property type="project" value="UniProtKB-KW"/>
</dbReference>
<dbReference type="PRINTS" id="PR00040">
    <property type="entry name" value="HTHMERR"/>
</dbReference>